<dbReference type="Proteomes" id="UP000324800">
    <property type="component" value="Unassembled WGS sequence"/>
</dbReference>
<accession>A0A5J4UQX1</accession>
<name>A0A5J4UQX1_9EUKA</name>
<dbReference type="AlphaFoldDB" id="A0A5J4UQX1"/>
<evidence type="ECO:0000313" key="1">
    <source>
        <dbReference type="EMBL" id="KAA6372421.1"/>
    </source>
</evidence>
<gene>
    <name evidence="1" type="ORF">EZS28_032053</name>
</gene>
<proteinExistence type="predicted"/>
<dbReference type="EMBL" id="SNRW01013615">
    <property type="protein sequence ID" value="KAA6372421.1"/>
    <property type="molecule type" value="Genomic_DNA"/>
</dbReference>
<protein>
    <submittedName>
        <fullName evidence="1">Uncharacterized protein</fullName>
    </submittedName>
</protein>
<sequence>MIPLSQSNTITQSLEKSLLTYIALLQSYTKKVYAICNSALCLNSSLRRNDAQTESVNFRTTQLYANDSSYRYINHLSKQDIVLQRLTKDLFSCVFDLRGYVAISNSGCDERSYAHTYLAQSFIQGIAKLSRALSAYFLVREEELLLRDRYFSEDQIIVLD</sequence>
<comment type="caution">
    <text evidence="1">The sequence shown here is derived from an EMBL/GenBank/DDBJ whole genome shotgun (WGS) entry which is preliminary data.</text>
</comment>
<reference evidence="1 2" key="1">
    <citation type="submission" date="2019-03" db="EMBL/GenBank/DDBJ databases">
        <title>Single cell metagenomics reveals metabolic interactions within the superorganism composed of flagellate Streblomastix strix and complex community of Bacteroidetes bacteria on its surface.</title>
        <authorList>
            <person name="Treitli S.C."/>
            <person name="Kolisko M."/>
            <person name="Husnik F."/>
            <person name="Keeling P."/>
            <person name="Hampl V."/>
        </authorList>
    </citation>
    <scope>NUCLEOTIDE SEQUENCE [LARGE SCALE GENOMIC DNA]</scope>
    <source>
        <strain evidence="1">ST1C</strain>
    </source>
</reference>
<evidence type="ECO:0000313" key="2">
    <source>
        <dbReference type="Proteomes" id="UP000324800"/>
    </source>
</evidence>
<organism evidence="1 2">
    <name type="scientific">Streblomastix strix</name>
    <dbReference type="NCBI Taxonomy" id="222440"/>
    <lineage>
        <taxon>Eukaryota</taxon>
        <taxon>Metamonada</taxon>
        <taxon>Preaxostyla</taxon>
        <taxon>Oxymonadida</taxon>
        <taxon>Streblomastigidae</taxon>
        <taxon>Streblomastix</taxon>
    </lineage>
</organism>